<evidence type="ECO:0000256" key="7">
    <source>
        <dbReference type="ARBA" id="ARBA00023136"/>
    </source>
</evidence>
<reference evidence="10" key="1">
    <citation type="journal article" date="2019" name="Int. J. Syst. Evol. Microbiol.">
        <title>The Global Catalogue of Microorganisms (GCM) 10K type strain sequencing project: providing services to taxonomists for standard genome sequencing and annotation.</title>
        <authorList>
            <consortium name="The Broad Institute Genomics Platform"/>
            <consortium name="The Broad Institute Genome Sequencing Center for Infectious Disease"/>
            <person name="Wu L."/>
            <person name="Ma J."/>
        </authorList>
    </citation>
    <scope>NUCLEOTIDE SEQUENCE [LARGE SCALE GENOMIC DNA]</scope>
    <source>
        <strain evidence="10">IBRC-M 10908</strain>
    </source>
</reference>
<keyword evidence="10" id="KW-1185">Reference proteome</keyword>
<evidence type="ECO:0000256" key="8">
    <source>
        <dbReference type="SAM" id="Phobius"/>
    </source>
</evidence>
<dbReference type="Gene3D" id="1.10.3470.10">
    <property type="entry name" value="ABC transporter involved in vitamin B12 uptake, BtuC"/>
    <property type="match status" value="1"/>
</dbReference>
<comment type="subcellular location">
    <subcellularLocation>
        <location evidence="1">Cell membrane</location>
        <topology evidence="1">Multi-pass membrane protein</topology>
    </subcellularLocation>
</comment>
<keyword evidence="3" id="KW-0813">Transport</keyword>
<organism evidence="9 10">
    <name type="scientific">Salininema proteolyticum</name>
    <dbReference type="NCBI Taxonomy" id="1607685"/>
    <lineage>
        <taxon>Bacteria</taxon>
        <taxon>Bacillati</taxon>
        <taxon>Actinomycetota</taxon>
        <taxon>Actinomycetes</taxon>
        <taxon>Glycomycetales</taxon>
        <taxon>Glycomycetaceae</taxon>
        <taxon>Salininema</taxon>
    </lineage>
</organism>
<feature type="transmembrane region" description="Helical" evidence="8">
    <location>
        <begin position="78"/>
        <end position="98"/>
    </location>
</feature>
<accession>A0ABV8TY63</accession>
<keyword evidence="4" id="KW-1003">Cell membrane</keyword>
<feature type="transmembrane region" description="Helical" evidence="8">
    <location>
        <begin position="320"/>
        <end position="341"/>
    </location>
</feature>
<feature type="transmembrane region" description="Helical" evidence="8">
    <location>
        <begin position="253"/>
        <end position="283"/>
    </location>
</feature>
<feature type="transmembrane region" description="Helical" evidence="8">
    <location>
        <begin position="110"/>
        <end position="128"/>
    </location>
</feature>
<comment type="caution">
    <text evidence="9">The sequence shown here is derived from an EMBL/GenBank/DDBJ whole genome shotgun (WGS) entry which is preliminary data.</text>
</comment>
<sequence length="345" mass="34960">MSAPTLIKGHRPVRWAGYSLLVQRRNVVVCSILALALAGAALLSLTVGNVVTVPPADAVNTLLGERTGYNLTIGVLRWPRIVLAALAGAALALSGALIQAVARNPLASPDIIGVTAGAGLAATLSLMTGLGLGLVAPLALLGGLAAAAAVLLLGSKAGLSAPRFVLAGVAVAVLAKSLTQMSLMSGEAIDAQRAQIWLVGTLAGRGWDEVRVLAAVLLVALPVLVWASRALRTTSLDDPTAVGIGVAVGRQRLAFALAGVALAALTVSQVGGIEFVALAAPHISRRLVRSTRPPLVAAALTGALLLVLADWIGRNAFGDYQLPAGVLTAALGGAYLLYLLIRKGR</sequence>
<evidence type="ECO:0000256" key="5">
    <source>
        <dbReference type="ARBA" id="ARBA00022692"/>
    </source>
</evidence>
<name>A0ABV8TY63_9ACTN</name>
<evidence type="ECO:0000256" key="6">
    <source>
        <dbReference type="ARBA" id="ARBA00022989"/>
    </source>
</evidence>
<protein>
    <submittedName>
        <fullName evidence="9">Iron chelate uptake ABC transporter family permease subunit</fullName>
    </submittedName>
</protein>
<dbReference type="RefSeq" id="WP_380620880.1">
    <property type="nucleotide sequence ID" value="NZ_JBHSDK010000015.1"/>
</dbReference>
<dbReference type="InterPro" id="IPR000522">
    <property type="entry name" value="ABC_transptr_permease_BtuC"/>
</dbReference>
<evidence type="ECO:0000256" key="1">
    <source>
        <dbReference type="ARBA" id="ARBA00004651"/>
    </source>
</evidence>
<keyword evidence="7 8" id="KW-0472">Membrane</keyword>
<evidence type="ECO:0000256" key="2">
    <source>
        <dbReference type="ARBA" id="ARBA00007935"/>
    </source>
</evidence>
<dbReference type="PANTHER" id="PTHR30472">
    <property type="entry name" value="FERRIC ENTEROBACTIN TRANSPORT SYSTEM PERMEASE PROTEIN"/>
    <property type="match status" value="1"/>
</dbReference>
<evidence type="ECO:0000313" key="9">
    <source>
        <dbReference type="EMBL" id="MFC4335730.1"/>
    </source>
</evidence>
<evidence type="ECO:0000256" key="3">
    <source>
        <dbReference type="ARBA" id="ARBA00022448"/>
    </source>
</evidence>
<dbReference type="Pfam" id="PF01032">
    <property type="entry name" value="FecCD"/>
    <property type="match status" value="1"/>
</dbReference>
<comment type="similarity">
    <text evidence="2">Belongs to the binding-protein-dependent transport system permease family. FecCD subfamily.</text>
</comment>
<dbReference type="Proteomes" id="UP001595823">
    <property type="component" value="Unassembled WGS sequence"/>
</dbReference>
<keyword evidence="5 8" id="KW-0812">Transmembrane</keyword>
<feature type="transmembrane region" description="Helical" evidence="8">
    <location>
        <begin position="295"/>
        <end position="314"/>
    </location>
</feature>
<evidence type="ECO:0000313" key="10">
    <source>
        <dbReference type="Proteomes" id="UP001595823"/>
    </source>
</evidence>
<proteinExistence type="inferred from homology"/>
<feature type="transmembrane region" description="Helical" evidence="8">
    <location>
        <begin position="134"/>
        <end position="154"/>
    </location>
</feature>
<keyword evidence="6 8" id="KW-1133">Transmembrane helix</keyword>
<dbReference type="InterPro" id="IPR037294">
    <property type="entry name" value="ABC_BtuC-like"/>
</dbReference>
<dbReference type="EMBL" id="JBHSDK010000015">
    <property type="protein sequence ID" value="MFC4335730.1"/>
    <property type="molecule type" value="Genomic_DNA"/>
</dbReference>
<evidence type="ECO:0000256" key="4">
    <source>
        <dbReference type="ARBA" id="ARBA00022475"/>
    </source>
</evidence>
<dbReference type="SUPFAM" id="SSF81345">
    <property type="entry name" value="ABC transporter involved in vitamin B12 uptake, BtuC"/>
    <property type="match status" value="1"/>
</dbReference>
<feature type="transmembrane region" description="Helical" evidence="8">
    <location>
        <begin position="27"/>
        <end position="47"/>
    </location>
</feature>
<gene>
    <name evidence="9" type="ORF">ACFPET_11010</name>
</gene>
<dbReference type="PANTHER" id="PTHR30472:SF24">
    <property type="entry name" value="FERRIC ENTEROBACTIN TRANSPORT SYSTEM PERMEASE PROTEIN FEPG"/>
    <property type="match status" value="1"/>
</dbReference>
<feature type="transmembrane region" description="Helical" evidence="8">
    <location>
        <begin position="212"/>
        <end position="231"/>
    </location>
</feature>